<evidence type="ECO:0000313" key="1">
    <source>
        <dbReference type="EMBL" id="KXJ95188.1"/>
    </source>
</evidence>
<name>A0A136JDL2_9PEZI</name>
<sequence>MVAGCMSLRSTQLPVPALCLQFASPSSPRVPPRRQVWRILAAELAATLVLGFWSPGWRNARDREKSVANKDN</sequence>
<dbReference type="EMBL" id="KQ964246">
    <property type="protein sequence ID" value="KXJ95188.1"/>
    <property type="molecule type" value="Genomic_DNA"/>
</dbReference>
<accession>A0A136JDL2</accession>
<dbReference type="AlphaFoldDB" id="A0A136JDL2"/>
<organism evidence="1 2">
    <name type="scientific">Microdochium bolleyi</name>
    <dbReference type="NCBI Taxonomy" id="196109"/>
    <lineage>
        <taxon>Eukaryota</taxon>
        <taxon>Fungi</taxon>
        <taxon>Dikarya</taxon>
        <taxon>Ascomycota</taxon>
        <taxon>Pezizomycotina</taxon>
        <taxon>Sordariomycetes</taxon>
        <taxon>Xylariomycetidae</taxon>
        <taxon>Xylariales</taxon>
        <taxon>Microdochiaceae</taxon>
        <taxon>Microdochium</taxon>
    </lineage>
</organism>
<keyword evidence="2" id="KW-1185">Reference proteome</keyword>
<evidence type="ECO:0000313" key="2">
    <source>
        <dbReference type="Proteomes" id="UP000070501"/>
    </source>
</evidence>
<protein>
    <submittedName>
        <fullName evidence="1">Uncharacterized protein</fullName>
    </submittedName>
</protein>
<dbReference type="InParanoid" id="A0A136JDL2"/>
<gene>
    <name evidence="1" type="ORF">Micbo1qcDRAFT_157021</name>
</gene>
<proteinExistence type="predicted"/>
<reference evidence="2" key="1">
    <citation type="submission" date="2016-02" db="EMBL/GenBank/DDBJ databases">
        <title>Draft genome sequence of Microdochium bolleyi, a fungal endophyte of beachgrass.</title>
        <authorList>
            <consortium name="DOE Joint Genome Institute"/>
            <person name="David A.S."/>
            <person name="May G."/>
            <person name="Haridas S."/>
            <person name="Lim J."/>
            <person name="Wang M."/>
            <person name="Labutti K."/>
            <person name="Lipzen A."/>
            <person name="Barry K."/>
            <person name="Grigoriev I.V."/>
        </authorList>
    </citation>
    <scope>NUCLEOTIDE SEQUENCE [LARGE SCALE GENOMIC DNA]</scope>
    <source>
        <strain evidence="2">J235TASD1</strain>
    </source>
</reference>
<dbReference type="Proteomes" id="UP000070501">
    <property type="component" value="Unassembled WGS sequence"/>
</dbReference>